<dbReference type="OrthoDB" id="427480at2759"/>
<dbReference type="Proteomes" id="UP000054498">
    <property type="component" value="Unassembled WGS sequence"/>
</dbReference>
<dbReference type="Pfam" id="PF03109">
    <property type="entry name" value="ABC1"/>
    <property type="match status" value="2"/>
</dbReference>
<evidence type="ECO:0000259" key="2">
    <source>
        <dbReference type="PROSITE" id="PS51782"/>
    </source>
</evidence>
<dbReference type="CDD" id="cd00118">
    <property type="entry name" value="LysM"/>
    <property type="match status" value="1"/>
</dbReference>
<dbReference type="RefSeq" id="XP_013905312.1">
    <property type="nucleotide sequence ID" value="XM_014049858.1"/>
</dbReference>
<dbReference type="InterPro" id="IPR036779">
    <property type="entry name" value="LysM_dom_sf"/>
</dbReference>
<evidence type="ECO:0000256" key="1">
    <source>
        <dbReference type="SAM" id="MobiDB-lite"/>
    </source>
</evidence>
<dbReference type="InterPro" id="IPR018392">
    <property type="entry name" value="LysM"/>
</dbReference>
<dbReference type="InterPro" id="IPR051130">
    <property type="entry name" value="Mito_struct-func_regulator"/>
</dbReference>
<feature type="domain" description="LysM" evidence="2">
    <location>
        <begin position="123"/>
        <end position="167"/>
    </location>
</feature>
<organism evidence="3 4">
    <name type="scientific">Monoraphidium neglectum</name>
    <dbReference type="NCBI Taxonomy" id="145388"/>
    <lineage>
        <taxon>Eukaryota</taxon>
        <taxon>Viridiplantae</taxon>
        <taxon>Chlorophyta</taxon>
        <taxon>core chlorophytes</taxon>
        <taxon>Chlorophyceae</taxon>
        <taxon>CS clade</taxon>
        <taxon>Sphaeropleales</taxon>
        <taxon>Selenastraceae</taxon>
        <taxon>Monoraphidium</taxon>
    </lineage>
</organism>
<dbReference type="PANTHER" id="PTHR43173">
    <property type="entry name" value="ABC1 FAMILY PROTEIN"/>
    <property type="match status" value="1"/>
</dbReference>
<dbReference type="Gene3D" id="3.10.350.10">
    <property type="entry name" value="LysM domain"/>
    <property type="match status" value="1"/>
</dbReference>
<evidence type="ECO:0000313" key="4">
    <source>
        <dbReference type="Proteomes" id="UP000054498"/>
    </source>
</evidence>
<name>A0A0D2K7U7_9CHLO</name>
<gene>
    <name evidence="3" type="ORF">MNEG_1674</name>
</gene>
<dbReference type="PANTHER" id="PTHR43173:SF12">
    <property type="entry name" value="PROTEIN KINASE SUPERFAMILY PROTEIN"/>
    <property type="match status" value="1"/>
</dbReference>
<accession>A0A0D2K7U7</accession>
<protein>
    <recommendedName>
        <fullName evidence="2">LysM domain-containing protein</fullName>
    </recommendedName>
</protein>
<feature type="region of interest" description="Disordered" evidence="1">
    <location>
        <begin position="190"/>
        <end position="236"/>
    </location>
</feature>
<dbReference type="AlphaFoldDB" id="A0A0D2K7U7"/>
<dbReference type="PROSITE" id="PS51782">
    <property type="entry name" value="LYSM"/>
    <property type="match status" value="1"/>
</dbReference>
<proteinExistence type="predicted"/>
<dbReference type="KEGG" id="mng:MNEG_1674"/>
<dbReference type="EMBL" id="KK100392">
    <property type="protein sequence ID" value="KIZ06293.1"/>
    <property type="molecule type" value="Genomic_DNA"/>
</dbReference>
<feature type="compositionally biased region" description="Low complexity" evidence="1">
    <location>
        <begin position="205"/>
        <end position="215"/>
    </location>
</feature>
<reference evidence="3 4" key="1">
    <citation type="journal article" date="2013" name="BMC Genomics">
        <title>Reconstruction of the lipid metabolism for the microalga Monoraphidium neglectum from its genome sequence reveals characteristics suitable for biofuel production.</title>
        <authorList>
            <person name="Bogen C."/>
            <person name="Al-Dilaimi A."/>
            <person name="Albersmeier A."/>
            <person name="Wichmann J."/>
            <person name="Grundmann M."/>
            <person name="Rupp O."/>
            <person name="Lauersen K.J."/>
            <person name="Blifernez-Klassen O."/>
            <person name="Kalinowski J."/>
            <person name="Goesmann A."/>
            <person name="Mussgnug J.H."/>
            <person name="Kruse O."/>
        </authorList>
    </citation>
    <scope>NUCLEOTIDE SEQUENCE [LARGE SCALE GENOMIC DNA]</scope>
    <source>
        <strain evidence="3 4">SAG 48.87</strain>
    </source>
</reference>
<dbReference type="Pfam" id="PF01476">
    <property type="entry name" value="LysM"/>
    <property type="match status" value="1"/>
</dbReference>
<dbReference type="GeneID" id="25734529"/>
<sequence length="418" mass="45009">MIYGSYKATQFRAMLMRARGRSRQEIKERLWDSQHEWAGRQMYKLCIDLRGFYLKVPPMTADRTAEVLKRELGVDDLGELFEWIDLESPLGSASISQVHKAELRRFSPAQLRQFSRQRRGRARRVALLPGDTAWSVCNDAGVSLAELAAANRGVDLEALGAGDVVRVPEVLALQEFQDSHLAGRLLGSEEVEDDGAGGAGGWGGSSSSSSESEGIGWIGGTSSGWGSSSDGDRRRGASVADDTLLGGITGGAVGPLGGLGRLLDGLRRAVPGARLAPEREERPIASGAAAAVAHAVAVGSVPRSGLVAVKVQYPDALQVMTEDLINLRAISAFLSKTELKFDLVSAVDELQKQIHLEEARVMDAIATHLAPITSRVAVPRSVPGLVTQRVMAMTFMEGTPLMQLQDKVAHLPKWQRDK</sequence>
<evidence type="ECO:0000313" key="3">
    <source>
        <dbReference type="EMBL" id="KIZ06293.1"/>
    </source>
</evidence>
<keyword evidence="4" id="KW-1185">Reference proteome</keyword>
<dbReference type="InterPro" id="IPR004147">
    <property type="entry name" value="ABC1_dom"/>
</dbReference>